<dbReference type="Proteomes" id="UP000486601">
    <property type="component" value="Unassembled WGS sequence"/>
</dbReference>
<reference evidence="6 8" key="3">
    <citation type="submission" date="2019-04" db="EMBL/GenBank/DDBJ databases">
        <title>Genome sequencing of Clostridium botulinum Groups I-IV and Clostridium butyricum.</title>
        <authorList>
            <person name="Brunt J."/>
            <person name="Van Vliet A.H.M."/>
            <person name="Stringer S.C."/>
            <person name="Carter A.T."/>
            <person name="Peck M.W."/>
        </authorList>
    </citation>
    <scope>NUCLEOTIDE SEQUENCE [LARGE SCALE GENOMIC DNA]</scope>
    <source>
        <strain evidence="6 8">IFR 18/108</strain>
    </source>
</reference>
<gene>
    <name evidence="5" type="primary">epsE</name>
    <name evidence="5" type="ORF">CLSPO_c19020</name>
    <name evidence="6" type="ORF">FDF70_09055</name>
</gene>
<dbReference type="SUPFAM" id="SSF52540">
    <property type="entry name" value="P-loop containing nucleoside triphosphate hydrolases"/>
    <property type="match status" value="1"/>
</dbReference>
<keyword evidence="3" id="KW-0067">ATP-binding</keyword>
<dbReference type="SUPFAM" id="SSF160246">
    <property type="entry name" value="EspE N-terminal domain-like"/>
    <property type="match status" value="1"/>
</dbReference>
<evidence type="ECO:0000313" key="7">
    <source>
        <dbReference type="Proteomes" id="UP000033052"/>
    </source>
</evidence>
<dbReference type="EMBL" id="CP009225">
    <property type="protein sequence ID" value="AKC62622.1"/>
    <property type="molecule type" value="Genomic_DNA"/>
</dbReference>
<dbReference type="InterPro" id="IPR037257">
    <property type="entry name" value="T2SS_E_N_sf"/>
</dbReference>
<dbReference type="Pfam" id="PF05157">
    <property type="entry name" value="MshEN"/>
    <property type="match status" value="1"/>
</dbReference>
<dbReference type="PANTHER" id="PTHR30258:SF1">
    <property type="entry name" value="PROTEIN TRANSPORT PROTEIN HOFB HOMOLOG"/>
    <property type="match status" value="1"/>
</dbReference>
<dbReference type="Proteomes" id="UP000033052">
    <property type="component" value="Chromosome"/>
</dbReference>
<sequence>MSFSMNHLDLDEIVPNSKEVRVKKQCQNIDFNTLRIESSLLKLLPDHICRKHNILPLKIIDEQLYIASSSYLKEEVLYKISFITGKNIKIVLCNREDILGAIKRFYTNYEEKYNAQGIKEEKVIPYEENKEKKLEGPIIKLTDSIIEEAVWRKASDIHIEPFKDFALIRFRIDGILIEFEKISKKIYMSICTRIKIMSYMNIAEKNIPQDGKIQNNYRENNDFRVSTLPTVYGEKLVIRILYKNEKISDLNSLGFLKEDRKNIEKMLKKPNGLILVTGPTGSGKSTTLYSILKYINNKEKNIITIEEPVEYTIAGINQVNVDYKRNLTFLKGLKSILRQDPDIIMVGEIRDEETAKVAIRASITGHLVLSTLHTNGALESIVRLLDMNIEAYILSDALRGIISQRLVRKICPHCKESYRPSKEEKEFINIKEDFLLYRGRGCHKCNNTGYLGRSIIYEYINIDKEKKNLIKNIVKDNNEKILLENNLKENINKALKQGRTSFSEIQKII</sequence>
<dbReference type="InterPro" id="IPR007831">
    <property type="entry name" value="T2SS_GspE_N"/>
</dbReference>
<organism evidence="6 8">
    <name type="scientific">Clostridium sporogenes</name>
    <dbReference type="NCBI Taxonomy" id="1509"/>
    <lineage>
        <taxon>Bacteria</taxon>
        <taxon>Bacillati</taxon>
        <taxon>Bacillota</taxon>
        <taxon>Clostridia</taxon>
        <taxon>Eubacteriales</taxon>
        <taxon>Clostridiaceae</taxon>
        <taxon>Clostridium</taxon>
    </lineage>
</organism>
<dbReference type="FunFam" id="3.30.300.160:FF:000002">
    <property type="entry name" value="Type II secretion system protein E"/>
    <property type="match status" value="1"/>
</dbReference>
<accession>A0A7X5P9J6</accession>
<dbReference type="AlphaFoldDB" id="A0A7X5P9J6"/>
<evidence type="ECO:0000256" key="1">
    <source>
        <dbReference type="ARBA" id="ARBA00006611"/>
    </source>
</evidence>
<evidence type="ECO:0000256" key="2">
    <source>
        <dbReference type="ARBA" id="ARBA00022741"/>
    </source>
</evidence>
<feature type="domain" description="Bacterial type II secretion system protein E" evidence="4">
    <location>
        <begin position="337"/>
        <end position="351"/>
    </location>
</feature>
<evidence type="ECO:0000313" key="6">
    <source>
        <dbReference type="EMBL" id="NFR61632.1"/>
    </source>
</evidence>
<reference evidence="5 7" key="2">
    <citation type="journal article" date="2015" name="PLoS ONE">
        <title>A universal mariner transposon system for forward genetic studies in the genus clostridium.</title>
        <authorList>
            <person name="Zhang Y."/>
            <person name="Grosse-Honebrink A."/>
            <person name="Minton N.P."/>
        </authorList>
    </citation>
    <scope>NUCLEOTIDE SEQUENCE [LARGE SCALE GENOMIC DNA]</scope>
    <source>
        <strain evidence="5 7">NCIMB 10696</strain>
    </source>
</reference>
<evidence type="ECO:0000256" key="3">
    <source>
        <dbReference type="ARBA" id="ARBA00022840"/>
    </source>
</evidence>
<comment type="similarity">
    <text evidence="1">Belongs to the GSP E family.</text>
</comment>
<evidence type="ECO:0000313" key="8">
    <source>
        <dbReference type="Proteomes" id="UP000486601"/>
    </source>
</evidence>
<name>A0A7X5P9J6_CLOSG</name>
<protein>
    <submittedName>
        <fullName evidence="5">Type II secretion system protein E</fullName>
    </submittedName>
    <submittedName>
        <fullName evidence="6">Type II/IV secretion system protein</fullName>
    </submittedName>
</protein>
<dbReference type="CDD" id="cd01129">
    <property type="entry name" value="PulE-GspE-like"/>
    <property type="match status" value="1"/>
</dbReference>
<dbReference type="RefSeq" id="WP_003496332.1">
    <property type="nucleotide sequence ID" value="NZ_CP009225.1"/>
</dbReference>
<evidence type="ECO:0000259" key="4">
    <source>
        <dbReference type="PROSITE" id="PS00662"/>
    </source>
</evidence>
<dbReference type="Pfam" id="PF00437">
    <property type="entry name" value="T2SSE"/>
    <property type="match status" value="1"/>
</dbReference>
<dbReference type="GeneID" id="92938604"/>
<dbReference type="EMBL" id="SXCS01000004">
    <property type="protein sequence ID" value="NFR61632.1"/>
    <property type="molecule type" value="Genomic_DNA"/>
</dbReference>
<dbReference type="Gene3D" id="3.30.450.90">
    <property type="match status" value="1"/>
</dbReference>
<dbReference type="Gene3D" id="3.30.300.160">
    <property type="entry name" value="Type II secretion system, protein E, N-terminal domain"/>
    <property type="match status" value="1"/>
</dbReference>
<dbReference type="GO" id="GO:0005524">
    <property type="term" value="F:ATP binding"/>
    <property type="evidence" value="ECO:0007669"/>
    <property type="project" value="UniProtKB-KW"/>
</dbReference>
<dbReference type="GO" id="GO:0016887">
    <property type="term" value="F:ATP hydrolysis activity"/>
    <property type="evidence" value="ECO:0007669"/>
    <property type="project" value="TreeGrafter"/>
</dbReference>
<dbReference type="InterPro" id="IPR001482">
    <property type="entry name" value="T2SS/T4SS_dom"/>
</dbReference>
<dbReference type="Gene3D" id="3.40.50.300">
    <property type="entry name" value="P-loop containing nucleotide triphosphate hydrolases"/>
    <property type="match status" value="1"/>
</dbReference>
<evidence type="ECO:0000313" key="5">
    <source>
        <dbReference type="EMBL" id="AKC62622.1"/>
    </source>
</evidence>
<dbReference type="InterPro" id="IPR027417">
    <property type="entry name" value="P-loop_NTPase"/>
</dbReference>
<keyword evidence="2" id="KW-0547">Nucleotide-binding</keyword>
<dbReference type="PANTHER" id="PTHR30258">
    <property type="entry name" value="TYPE II SECRETION SYSTEM PROTEIN GSPE-RELATED"/>
    <property type="match status" value="1"/>
</dbReference>
<dbReference type="KEGG" id="cld:CLSPO_c19020"/>
<proteinExistence type="inferred from homology"/>
<dbReference type="PROSITE" id="PS00662">
    <property type="entry name" value="T2SP_E"/>
    <property type="match status" value="1"/>
</dbReference>
<dbReference type="GO" id="GO:0005886">
    <property type="term" value="C:plasma membrane"/>
    <property type="evidence" value="ECO:0007669"/>
    <property type="project" value="TreeGrafter"/>
</dbReference>
<reference evidence="5" key="1">
    <citation type="submission" date="2014-08" db="EMBL/GenBank/DDBJ databases">
        <authorList>
            <person name="Kubiak A."/>
            <person name="Poehlein A."/>
            <person name="Daniel R."/>
            <person name="Minton N.P."/>
        </authorList>
    </citation>
    <scope>NUCLEOTIDE SEQUENCE</scope>
    <source>
        <strain evidence="5">NCIMB 10696</strain>
    </source>
</reference>